<dbReference type="Proteomes" id="UP001605036">
    <property type="component" value="Unassembled WGS sequence"/>
</dbReference>
<gene>
    <name evidence="2" type="ORF">R1flu_027509</name>
</gene>
<evidence type="ECO:0000313" key="3">
    <source>
        <dbReference type="Proteomes" id="UP001605036"/>
    </source>
</evidence>
<feature type="region of interest" description="Disordered" evidence="1">
    <location>
        <begin position="73"/>
        <end position="119"/>
    </location>
</feature>
<organism evidence="2 3">
    <name type="scientific">Riccia fluitans</name>
    <dbReference type="NCBI Taxonomy" id="41844"/>
    <lineage>
        <taxon>Eukaryota</taxon>
        <taxon>Viridiplantae</taxon>
        <taxon>Streptophyta</taxon>
        <taxon>Embryophyta</taxon>
        <taxon>Marchantiophyta</taxon>
        <taxon>Marchantiopsida</taxon>
        <taxon>Marchantiidae</taxon>
        <taxon>Marchantiales</taxon>
        <taxon>Ricciaceae</taxon>
        <taxon>Riccia</taxon>
    </lineage>
</organism>
<sequence length="119" mass="13604">MPVRNILIRALDEVEAAAHRIDPKLFVSWKKNRDLILSWLDPEARCQACPPHTSYIPLASENIERQPTSLTLGSRNEHFHGRHCQEDEPTNAADRFGEDKPISSGLSIDQEFDNLETRE</sequence>
<dbReference type="AlphaFoldDB" id="A0ABD1XM02"/>
<proteinExistence type="predicted"/>
<reference evidence="2 3" key="1">
    <citation type="submission" date="2024-09" db="EMBL/GenBank/DDBJ databases">
        <title>Chromosome-scale assembly of Riccia fluitans.</title>
        <authorList>
            <person name="Paukszto L."/>
            <person name="Sawicki J."/>
            <person name="Karawczyk K."/>
            <person name="Piernik-Szablinska J."/>
            <person name="Szczecinska M."/>
            <person name="Mazdziarz M."/>
        </authorList>
    </citation>
    <scope>NUCLEOTIDE SEQUENCE [LARGE SCALE GENOMIC DNA]</scope>
    <source>
        <strain evidence="2">Rf_01</strain>
        <tissue evidence="2">Aerial parts of the thallus</tissue>
    </source>
</reference>
<keyword evidence="3" id="KW-1185">Reference proteome</keyword>
<accession>A0ABD1XM02</accession>
<evidence type="ECO:0000256" key="1">
    <source>
        <dbReference type="SAM" id="MobiDB-lite"/>
    </source>
</evidence>
<name>A0ABD1XM02_9MARC</name>
<dbReference type="EMBL" id="JBHFFA010000008">
    <property type="protein sequence ID" value="KAL2608936.1"/>
    <property type="molecule type" value="Genomic_DNA"/>
</dbReference>
<comment type="caution">
    <text evidence="2">The sequence shown here is derived from an EMBL/GenBank/DDBJ whole genome shotgun (WGS) entry which is preliminary data.</text>
</comment>
<evidence type="ECO:0000313" key="2">
    <source>
        <dbReference type="EMBL" id="KAL2608936.1"/>
    </source>
</evidence>
<feature type="compositionally biased region" description="Acidic residues" evidence="1">
    <location>
        <begin position="110"/>
        <end position="119"/>
    </location>
</feature>
<protein>
    <submittedName>
        <fullName evidence="2">Uncharacterized protein</fullName>
    </submittedName>
</protein>
<feature type="compositionally biased region" description="Basic and acidic residues" evidence="1">
    <location>
        <begin position="75"/>
        <end position="86"/>
    </location>
</feature>